<reference evidence="2 3" key="2">
    <citation type="submission" date="2020-01" db="EMBL/GenBank/DDBJ databases">
        <title>Clostridiaceae sp. nov. isolated from the gut of human by culturomics.</title>
        <authorList>
            <person name="Chang Y."/>
        </authorList>
    </citation>
    <scope>NUCLEOTIDE SEQUENCE [LARGE SCALE GENOMIC DNA]</scope>
    <source>
        <strain evidence="2 3">DONG20-135</strain>
    </source>
</reference>
<proteinExistence type="predicted"/>
<organism evidence="2 3">
    <name type="scientific">Copranaerobaculum intestinale</name>
    <dbReference type="NCBI Taxonomy" id="2692629"/>
    <lineage>
        <taxon>Bacteria</taxon>
        <taxon>Bacillati</taxon>
        <taxon>Bacillota</taxon>
        <taxon>Erysipelotrichia</taxon>
        <taxon>Erysipelotrichales</taxon>
        <taxon>Erysipelotrichaceae</taxon>
        <taxon>Copranaerobaculum</taxon>
    </lineage>
</organism>
<feature type="domain" description="VOC" evidence="1">
    <location>
        <begin position="1"/>
        <end position="119"/>
    </location>
</feature>
<dbReference type="Proteomes" id="UP000434036">
    <property type="component" value="Unassembled WGS sequence"/>
</dbReference>
<evidence type="ECO:0000313" key="3">
    <source>
        <dbReference type="Proteomes" id="UP000434036"/>
    </source>
</evidence>
<protein>
    <submittedName>
        <fullName evidence="2">Glyoxalase</fullName>
    </submittedName>
</protein>
<evidence type="ECO:0000313" key="2">
    <source>
        <dbReference type="EMBL" id="MXQ73193.1"/>
    </source>
</evidence>
<dbReference type="EMBL" id="WUUQ01000001">
    <property type="protein sequence ID" value="MXQ73193.1"/>
    <property type="molecule type" value="Genomic_DNA"/>
</dbReference>
<dbReference type="Gene3D" id="3.10.180.10">
    <property type="entry name" value="2,3-Dihydroxybiphenyl 1,2-Dioxygenase, domain 1"/>
    <property type="match status" value="1"/>
</dbReference>
<reference evidence="2 3" key="1">
    <citation type="submission" date="2019-12" db="EMBL/GenBank/DDBJ databases">
        <authorList>
            <person name="Yang R."/>
        </authorList>
    </citation>
    <scope>NUCLEOTIDE SEQUENCE [LARGE SCALE GENOMIC DNA]</scope>
    <source>
        <strain evidence="2 3">DONG20-135</strain>
    </source>
</reference>
<dbReference type="InterPro" id="IPR029068">
    <property type="entry name" value="Glyas_Bleomycin-R_OHBP_Dase"/>
</dbReference>
<dbReference type="PROSITE" id="PS51819">
    <property type="entry name" value="VOC"/>
    <property type="match status" value="1"/>
</dbReference>
<keyword evidence="3" id="KW-1185">Reference proteome</keyword>
<gene>
    <name evidence="2" type="ORF">GSF08_04490</name>
</gene>
<evidence type="ECO:0000259" key="1">
    <source>
        <dbReference type="PROSITE" id="PS51819"/>
    </source>
</evidence>
<dbReference type="Pfam" id="PF12681">
    <property type="entry name" value="Glyoxalase_2"/>
    <property type="match status" value="1"/>
</dbReference>
<sequence>MKFSTMLISRDLEQTKAFYAKLFKMRVISDFVENITLTGGLSFQTIDSWSTFIHKDAKEIKLGGNDVEIYAEVDDLDAFVKLVEQEQVKLVHPLQTHSWGQRGLRIYDPDMHIIEIAEPLSIVVKRFFKEGLSVEQISEKTLLSVKIVQRMLK</sequence>
<comment type="caution">
    <text evidence="2">The sequence shown here is derived from an EMBL/GenBank/DDBJ whole genome shotgun (WGS) entry which is preliminary data.</text>
</comment>
<dbReference type="InterPro" id="IPR025870">
    <property type="entry name" value="Glyoxalase-like_dom"/>
</dbReference>
<dbReference type="RefSeq" id="WP_160624611.1">
    <property type="nucleotide sequence ID" value="NZ_WUUQ01000001.1"/>
</dbReference>
<dbReference type="AlphaFoldDB" id="A0A6N8U8Z4"/>
<name>A0A6N8U8Z4_9FIRM</name>
<accession>A0A6N8U8Z4</accession>
<dbReference type="SUPFAM" id="SSF54593">
    <property type="entry name" value="Glyoxalase/Bleomycin resistance protein/Dihydroxybiphenyl dioxygenase"/>
    <property type="match status" value="1"/>
</dbReference>
<dbReference type="InterPro" id="IPR037523">
    <property type="entry name" value="VOC_core"/>
</dbReference>